<dbReference type="CDD" id="cd01667">
    <property type="entry name" value="TGS_ThrRS"/>
    <property type="match status" value="1"/>
</dbReference>
<dbReference type="SUPFAM" id="SSF55186">
    <property type="entry name" value="ThrRS/AlaRS common domain"/>
    <property type="match status" value="1"/>
</dbReference>
<dbReference type="Gene3D" id="3.10.20.30">
    <property type="match status" value="1"/>
</dbReference>
<organism evidence="2 3">
    <name type="scientific">Molorchus minor</name>
    <dbReference type="NCBI Taxonomy" id="1323400"/>
    <lineage>
        <taxon>Eukaryota</taxon>
        <taxon>Metazoa</taxon>
        <taxon>Ecdysozoa</taxon>
        <taxon>Arthropoda</taxon>
        <taxon>Hexapoda</taxon>
        <taxon>Insecta</taxon>
        <taxon>Pterygota</taxon>
        <taxon>Neoptera</taxon>
        <taxon>Endopterygota</taxon>
        <taxon>Coleoptera</taxon>
        <taxon>Polyphaga</taxon>
        <taxon>Cucujiformia</taxon>
        <taxon>Chrysomeloidea</taxon>
        <taxon>Cerambycidae</taxon>
        <taxon>Lamiinae</taxon>
        <taxon>Monochamini</taxon>
        <taxon>Molorchus</taxon>
    </lineage>
</organism>
<dbReference type="Gene3D" id="3.30.980.10">
    <property type="entry name" value="Threonyl-trna Synthetase, Chain A, domain 2"/>
    <property type="match status" value="1"/>
</dbReference>
<gene>
    <name evidence="2" type="ORF">NQ317_012029</name>
</gene>
<dbReference type="PANTHER" id="PTHR11451">
    <property type="entry name" value="THREONINE-TRNA LIGASE"/>
    <property type="match status" value="1"/>
</dbReference>
<keyword evidence="1" id="KW-0648">Protein biosynthesis</keyword>
<dbReference type="PANTHER" id="PTHR11451:SF44">
    <property type="entry name" value="THREONINE--TRNA LIGASE, CHLOROPLASTIC_MITOCHONDRIAL 2"/>
    <property type="match status" value="1"/>
</dbReference>
<evidence type="ECO:0008006" key="4">
    <source>
        <dbReference type="Google" id="ProtNLM"/>
    </source>
</evidence>
<dbReference type="InterPro" id="IPR012675">
    <property type="entry name" value="Beta-grasp_dom_sf"/>
</dbReference>
<proteinExistence type="predicted"/>
<dbReference type="InterPro" id="IPR018163">
    <property type="entry name" value="Thr/Ala-tRNA-synth_IIc_edit"/>
</dbReference>
<accession>A0ABQ9J0Q0</accession>
<dbReference type="Proteomes" id="UP001162164">
    <property type="component" value="Unassembled WGS sequence"/>
</dbReference>
<evidence type="ECO:0000313" key="3">
    <source>
        <dbReference type="Proteomes" id="UP001162164"/>
    </source>
</evidence>
<sequence>MNCLSNISRQFKKPLFNESIIFYFRRHINNSCEESKRIYELFVAEQKRQKEAVGRIEKIDVFYEGPPENVKLVMNKNLSTPYDCAKHLGSTVLNRAVVGLLNHETLWHMHRPLPDSCTLELLHYHLPNPASVNKSFWRSCSFILGAVILNAFKDNVRVNLHSFPSPNVKTGSFVYDVQLSLDDWKPTTSELKVLSIEMIKFCQQEHHIKCLNVEKELALDIFSTNPHKTQQIPDIAAHNSDKITLFKVGTHIDISRGPMVPNTSHLGRVTVTNVIKLDTDIPGDPIYRFQGVALPKAIVLNHFSYSLLEERARNLNSGRIPGVQEVDTEDSSLVTRVAHQS</sequence>
<keyword evidence="3" id="KW-1185">Reference proteome</keyword>
<comment type="caution">
    <text evidence="2">The sequence shown here is derived from an EMBL/GenBank/DDBJ whole genome shotgun (WGS) entry which is preliminary data.</text>
</comment>
<evidence type="ECO:0000313" key="2">
    <source>
        <dbReference type="EMBL" id="KAJ8970054.1"/>
    </source>
</evidence>
<protein>
    <recommendedName>
        <fullName evidence="4">39S ribosomal protein L39, mitochondrial</fullName>
    </recommendedName>
</protein>
<dbReference type="EMBL" id="JAPWTJ010001682">
    <property type="protein sequence ID" value="KAJ8970054.1"/>
    <property type="molecule type" value="Genomic_DNA"/>
</dbReference>
<evidence type="ECO:0000256" key="1">
    <source>
        <dbReference type="ARBA" id="ARBA00022917"/>
    </source>
</evidence>
<name>A0ABQ9J0Q0_9CUCU</name>
<reference evidence="2" key="1">
    <citation type="journal article" date="2023" name="Insect Mol. Biol.">
        <title>Genome sequencing provides insights into the evolution of gene families encoding plant cell wall-degrading enzymes in longhorned beetles.</title>
        <authorList>
            <person name="Shin N.R."/>
            <person name="Okamura Y."/>
            <person name="Kirsch R."/>
            <person name="Pauchet Y."/>
        </authorList>
    </citation>
    <scope>NUCLEOTIDE SEQUENCE</scope>
    <source>
        <strain evidence="2">MMC_N1</strain>
    </source>
</reference>